<sequence>MVKPMKIKFDKYRSDCSLLMSLAIILDPRRKLLFITYDFNKLYNNHEAAQKMNVVKDSLFEFFYTYCDSSSINGSHETFKCNNSTTTYNKFCSFGFHDFLSSSSSTQSLKNELEIYLKEAPVQPPLESRDKFDVLEWWKVCSMKYMKLSKMTKDILTILITTVTSESAFSAGGRVLDDYRSALNPKTVNALVCSSNWIRSNYKHRANVSLINLFTHECFTSSQL</sequence>
<comment type="caution">
    <text evidence="3">The sequence shown here is derived from an EMBL/GenBank/DDBJ whole genome shotgun (WGS) entry which is preliminary data.</text>
</comment>
<protein>
    <recommendedName>
        <fullName evidence="5">HAT C-terminal dimerisation domain-containing protein</fullName>
    </recommendedName>
</protein>
<dbReference type="Proteomes" id="UP001418222">
    <property type="component" value="Unassembled WGS sequence"/>
</dbReference>
<feature type="domain" description="HAT C-terminal dimerisation" evidence="1">
    <location>
        <begin position="112"/>
        <end position="198"/>
    </location>
</feature>
<reference evidence="3 4" key="1">
    <citation type="journal article" date="2022" name="Nat. Plants">
        <title>Genomes of leafy and leafless Platanthera orchids illuminate the evolution of mycoheterotrophy.</title>
        <authorList>
            <person name="Li M.H."/>
            <person name="Liu K.W."/>
            <person name="Li Z."/>
            <person name="Lu H.C."/>
            <person name="Ye Q.L."/>
            <person name="Zhang D."/>
            <person name="Wang J.Y."/>
            <person name="Li Y.F."/>
            <person name="Zhong Z.M."/>
            <person name="Liu X."/>
            <person name="Yu X."/>
            <person name="Liu D.K."/>
            <person name="Tu X.D."/>
            <person name="Liu B."/>
            <person name="Hao Y."/>
            <person name="Liao X.Y."/>
            <person name="Jiang Y.T."/>
            <person name="Sun W.H."/>
            <person name="Chen J."/>
            <person name="Chen Y.Q."/>
            <person name="Ai Y."/>
            <person name="Zhai J.W."/>
            <person name="Wu S.S."/>
            <person name="Zhou Z."/>
            <person name="Hsiao Y.Y."/>
            <person name="Wu W.L."/>
            <person name="Chen Y.Y."/>
            <person name="Lin Y.F."/>
            <person name="Hsu J.L."/>
            <person name="Li C.Y."/>
            <person name="Wang Z.W."/>
            <person name="Zhao X."/>
            <person name="Zhong W.Y."/>
            <person name="Ma X.K."/>
            <person name="Ma L."/>
            <person name="Huang J."/>
            <person name="Chen G.Z."/>
            <person name="Huang M.Z."/>
            <person name="Huang L."/>
            <person name="Peng D.H."/>
            <person name="Luo Y.B."/>
            <person name="Zou S.Q."/>
            <person name="Chen S.P."/>
            <person name="Lan S."/>
            <person name="Tsai W.C."/>
            <person name="Van de Peer Y."/>
            <person name="Liu Z.J."/>
        </authorList>
    </citation>
    <scope>NUCLEOTIDE SEQUENCE [LARGE SCALE GENOMIC DNA]</scope>
    <source>
        <strain evidence="3">Lor287</strain>
    </source>
</reference>
<accession>A0AAP0FT91</accession>
<evidence type="ECO:0000313" key="3">
    <source>
        <dbReference type="EMBL" id="KAK8914073.1"/>
    </source>
</evidence>
<proteinExistence type="predicted"/>
<evidence type="ECO:0000313" key="4">
    <source>
        <dbReference type="Proteomes" id="UP001418222"/>
    </source>
</evidence>
<dbReference type="EMBL" id="JBBWWQ010000021">
    <property type="protein sequence ID" value="KAK8914073.1"/>
    <property type="molecule type" value="Genomic_DNA"/>
</dbReference>
<name>A0AAP0FT91_9ASPA</name>
<dbReference type="InterPro" id="IPR008906">
    <property type="entry name" value="HATC_C_dom"/>
</dbReference>
<evidence type="ECO:0008006" key="5">
    <source>
        <dbReference type="Google" id="ProtNLM"/>
    </source>
</evidence>
<dbReference type="GO" id="GO:0003677">
    <property type="term" value="F:DNA binding"/>
    <property type="evidence" value="ECO:0007669"/>
    <property type="project" value="InterPro"/>
</dbReference>
<keyword evidence="4" id="KW-1185">Reference proteome</keyword>
<dbReference type="InterPro" id="IPR012337">
    <property type="entry name" value="RNaseH-like_sf"/>
</dbReference>
<dbReference type="AlphaFoldDB" id="A0AAP0FT91"/>
<dbReference type="PANTHER" id="PTHR23272">
    <property type="entry name" value="BED FINGER-RELATED"/>
    <property type="match status" value="1"/>
</dbReference>
<evidence type="ECO:0000259" key="1">
    <source>
        <dbReference type="Pfam" id="PF05699"/>
    </source>
</evidence>
<dbReference type="SUPFAM" id="SSF53098">
    <property type="entry name" value="Ribonuclease H-like"/>
    <property type="match status" value="1"/>
</dbReference>
<evidence type="ECO:0000259" key="2">
    <source>
        <dbReference type="Pfam" id="PF14372"/>
    </source>
</evidence>
<dbReference type="PANTHER" id="PTHR23272:SF182">
    <property type="entry name" value="OS09G0381850 PROTEIN"/>
    <property type="match status" value="1"/>
</dbReference>
<dbReference type="InterPro" id="IPR025525">
    <property type="entry name" value="hAT-like_transposase_RNase-H"/>
</dbReference>
<dbReference type="Pfam" id="PF05699">
    <property type="entry name" value="Dimer_Tnp_hAT"/>
    <property type="match status" value="1"/>
</dbReference>
<organism evidence="3 4">
    <name type="scientific">Platanthera zijinensis</name>
    <dbReference type="NCBI Taxonomy" id="2320716"/>
    <lineage>
        <taxon>Eukaryota</taxon>
        <taxon>Viridiplantae</taxon>
        <taxon>Streptophyta</taxon>
        <taxon>Embryophyta</taxon>
        <taxon>Tracheophyta</taxon>
        <taxon>Spermatophyta</taxon>
        <taxon>Magnoliopsida</taxon>
        <taxon>Liliopsida</taxon>
        <taxon>Asparagales</taxon>
        <taxon>Orchidaceae</taxon>
        <taxon>Orchidoideae</taxon>
        <taxon>Orchideae</taxon>
        <taxon>Orchidinae</taxon>
        <taxon>Platanthera</taxon>
    </lineage>
</organism>
<feature type="domain" description="hAT-like transposase RNase-H fold" evidence="2">
    <location>
        <begin position="1"/>
        <end position="66"/>
    </location>
</feature>
<dbReference type="Pfam" id="PF14372">
    <property type="entry name" value="hAT-like_RNase-H"/>
    <property type="match status" value="1"/>
</dbReference>
<gene>
    <name evidence="3" type="ORF">KSP39_PZI023742</name>
</gene>
<dbReference type="GO" id="GO:0046983">
    <property type="term" value="F:protein dimerization activity"/>
    <property type="evidence" value="ECO:0007669"/>
    <property type="project" value="InterPro"/>
</dbReference>